<evidence type="ECO:0000313" key="1">
    <source>
        <dbReference type="EMBL" id="KIK79058.1"/>
    </source>
</evidence>
<reference evidence="1 2" key="1">
    <citation type="submission" date="2014-04" db="EMBL/GenBank/DDBJ databases">
        <authorList>
            <consortium name="DOE Joint Genome Institute"/>
            <person name="Kuo A."/>
            <person name="Kohler A."/>
            <person name="Jargeat P."/>
            <person name="Nagy L.G."/>
            <person name="Floudas D."/>
            <person name="Copeland A."/>
            <person name="Barry K.W."/>
            <person name="Cichocki N."/>
            <person name="Veneault-Fourrey C."/>
            <person name="LaButti K."/>
            <person name="Lindquist E.A."/>
            <person name="Lipzen A."/>
            <person name="Lundell T."/>
            <person name="Morin E."/>
            <person name="Murat C."/>
            <person name="Sun H."/>
            <person name="Tunlid A."/>
            <person name="Henrissat B."/>
            <person name="Grigoriev I.V."/>
            <person name="Hibbett D.S."/>
            <person name="Martin F."/>
            <person name="Nordberg H.P."/>
            <person name="Cantor M.N."/>
            <person name="Hua S.X."/>
        </authorList>
    </citation>
    <scope>NUCLEOTIDE SEQUENCE [LARGE SCALE GENOMIC DNA]</scope>
    <source>
        <strain evidence="1 2">Ve08.2h10</strain>
    </source>
</reference>
<reference evidence="2" key="2">
    <citation type="submission" date="2015-01" db="EMBL/GenBank/DDBJ databases">
        <title>Evolutionary Origins and Diversification of the Mycorrhizal Mutualists.</title>
        <authorList>
            <consortium name="DOE Joint Genome Institute"/>
            <consortium name="Mycorrhizal Genomics Consortium"/>
            <person name="Kohler A."/>
            <person name="Kuo A."/>
            <person name="Nagy L.G."/>
            <person name="Floudas D."/>
            <person name="Copeland A."/>
            <person name="Barry K.W."/>
            <person name="Cichocki N."/>
            <person name="Veneault-Fourrey C."/>
            <person name="LaButti K."/>
            <person name="Lindquist E.A."/>
            <person name="Lipzen A."/>
            <person name="Lundell T."/>
            <person name="Morin E."/>
            <person name="Murat C."/>
            <person name="Riley R."/>
            <person name="Ohm R."/>
            <person name="Sun H."/>
            <person name="Tunlid A."/>
            <person name="Henrissat B."/>
            <person name="Grigoriev I.V."/>
            <person name="Hibbett D.S."/>
            <person name="Martin F."/>
        </authorList>
    </citation>
    <scope>NUCLEOTIDE SEQUENCE [LARGE SCALE GENOMIC DNA]</scope>
    <source>
        <strain evidence="2">Ve08.2h10</strain>
    </source>
</reference>
<dbReference type="AlphaFoldDB" id="A0A0D0CUE6"/>
<dbReference type="InParanoid" id="A0A0D0CUE6"/>
<sequence length="149" mass="17023">PAWKNILKDLKMLATLMPCNVTTHWNSMFNMLDYAFSHRNAVDAITQRRDLGLRKFELGNHEWALLQELCDVLRDATLFFSWSMPNLATVIPVMDHINQVLTTNSLKRKFSPTICVSLGVAKKTLNHYHQLTDSSEVYCIAMGTCFSSI</sequence>
<proteinExistence type="predicted"/>
<gene>
    <name evidence="1" type="ORF">PAXRUDRAFT_162302</name>
</gene>
<dbReference type="EMBL" id="KN826388">
    <property type="protein sequence ID" value="KIK79058.1"/>
    <property type="molecule type" value="Genomic_DNA"/>
</dbReference>
<name>A0A0D0CUE6_9AGAM</name>
<dbReference type="HOGENOM" id="CLU_099691_1_0_1"/>
<protein>
    <submittedName>
        <fullName evidence="1">Uncharacterized protein</fullName>
    </submittedName>
</protein>
<organism evidence="1 2">
    <name type="scientific">Paxillus rubicundulus Ve08.2h10</name>
    <dbReference type="NCBI Taxonomy" id="930991"/>
    <lineage>
        <taxon>Eukaryota</taxon>
        <taxon>Fungi</taxon>
        <taxon>Dikarya</taxon>
        <taxon>Basidiomycota</taxon>
        <taxon>Agaricomycotina</taxon>
        <taxon>Agaricomycetes</taxon>
        <taxon>Agaricomycetidae</taxon>
        <taxon>Boletales</taxon>
        <taxon>Paxilineae</taxon>
        <taxon>Paxillaceae</taxon>
        <taxon>Paxillus</taxon>
    </lineage>
</organism>
<evidence type="ECO:0000313" key="2">
    <source>
        <dbReference type="Proteomes" id="UP000054538"/>
    </source>
</evidence>
<accession>A0A0D0CUE6</accession>
<dbReference type="OrthoDB" id="2669135at2759"/>
<feature type="non-terminal residue" evidence="1">
    <location>
        <position position="149"/>
    </location>
</feature>
<keyword evidence="2" id="KW-1185">Reference proteome</keyword>
<dbReference type="Proteomes" id="UP000054538">
    <property type="component" value="Unassembled WGS sequence"/>
</dbReference>